<dbReference type="AlphaFoldDB" id="X1C353"/>
<gene>
    <name evidence="1" type="ORF">S01H4_41769</name>
</gene>
<reference evidence="1" key="1">
    <citation type="journal article" date="2014" name="Front. Microbiol.">
        <title>High frequency of phylogenetically diverse reductive dehalogenase-homologous genes in deep subseafloor sedimentary metagenomes.</title>
        <authorList>
            <person name="Kawai M."/>
            <person name="Futagami T."/>
            <person name="Toyoda A."/>
            <person name="Takaki Y."/>
            <person name="Nishi S."/>
            <person name="Hori S."/>
            <person name="Arai W."/>
            <person name="Tsubouchi T."/>
            <person name="Morono Y."/>
            <person name="Uchiyama I."/>
            <person name="Ito T."/>
            <person name="Fujiyama A."/>
            <person name="Inagaki F."/>
            <person name="Takami H."/>
        </authorList>
    </citation>
    <scope>NUCLEOTIDE SEQUENCE</scope>
    <source>
        <strain evidence="1">Expedition CK06-06</strain>
    </source>
</reference>
<organism evidence="1">
    <name type="scientific">marine sediment metagenome</name>
    <dbReference type="NCBI Taxonomy" id="412755"/>
    <lineage>
        <taxon>unclassified sequences</taxon>
        <taxon>metagenomes</taxon>
        <taxon>ecological metagenomes</taxon>
    </lineage>
</organism>
<comment type="caution">
    <text evidence="1">The sequence shown here is derived from an EMBL/GenBank/DDBJ whole genome shotgun (WGS) entry which is preliminary data.</text>
</comment>
<name>X1C353_9ZZZZ</name>
<dbReference type="SUPFAM" id="SSF48208">
    <property type="entry name" value="Six-hairpin glycosidases"/>
    <property type="match status" value="1"/>
</dbReference>
<dbReference type="GO" id="GO:0005975">
    <property type="term" value="P:carbohydrate metabolic process"/>
    <property type="evidence" value="ECO:0007669"/>
    <property type="project" value="InterPro"/>
</dbReference>
<sequence>ALIPAQERFDSENTMNPPLELAYWYWGLKAAQAWRERLGLEKDQQWQDVIDHLADLPANENLYLFAENAIDSYTNPQFLGDHPIVLGILGFLPETGKTNREMVKNTLDKVQESWNWESVWGWDFPLAAMSATSLNQPQMAIDLLMMDTPKNRYLLNGHNYQDNVLRVYLPGNGGLLSAIAMMCSYNEKNGNGFPDNEKWNVKYENFLPCPQNK</sequence>
<dbReference type="EMBL" id="BART01022871">
    <property type="protein sequence ID" value="GAH01752.1"/>
    <property type="molecule type" value="Genomic_DNA"/>
</dbReference>
<protein>
    <submittedName>
        <fullName evidence="1">Uncharacterized protein</fullName>
    </submittedName>
</protein>
<dbReference type="InterPro" id="IPR008928">
    <property type="entry name" value="6-hairpin_glycosidase_sf"/>
</dbReference>
<accession>X1C353</accession>
<feature type="non-terminal residue" evidence="1">
    <location>
        <position position="1"/>
    </location>
</feature>
<proteinExistence type="predicted"/>
<evidence type="ECO:0000313" key="1">
    <source>
        <dbReference type="EMBL" id="GAH01752.1"/>
    </source>
</evidence>